<dbReference type="STRING" id="545619.SAMN04489860_1175"/>
<evidence type="ECO:0000313" key="2">
    <source>
        <dbReference type="EMBL" id="SDS27003.1"/>
    </source>
</evidence>
<dbReference type="InterPro" id="IPR043777">
    <property type="entry name" value="DUF5719"/>
</dbReference>
<dbReference type="AlphaFoldDB" id="A0A1H1QUL1"/>
<feature type="signal peptide" evidence="1">
    <location>
        <begin position="1"/>
        <end position="26"/>
    </location>
</feature>
<dbReference type="Pfam" id="PF18986">
    <property type="entry name" value="DUF5719"/>
    <property type="match status" value="1"/>
</dbReference>
<protein>
    <submittedName>
        <fullName evidence="2">Uncharacterized protein</fullName>
    </submittedName>
</protein>
<reference evidence="2 3" key="1">
    <citation type="submission" date="2016-10" db="EMBL/GenBank/DDBJ databases">
        <authorList>
            <person name="de Groot N.N."/>
        </authorList>
    </citation>
    <scope>NUCLEOTIDE SEQUENCE [LARGE SCALE GENOMIC DNA]</scope>
    <source>
        <strain evidence="2 3">DSM 22126</strain>
    </source>
</reference>
<proteinExistence type="predicted"/>
<dbReference type="EMBL" id="LT629776">
    <property type="protein sequence ID" value="SDS27003.1"/>
    <property type="molecule type" value="Genomic_DNA"/>
</dbReference>
<gene>
    <name evidence="2" type="ORF">SAMN04489860_1175</name>
</gene>
<organism evidence="2 3">
    <name type="scientific">Paraoerskovia marina</name>
    <dbReference type="NCBI Taxonomy" id="545619"/>
    <lineage>
        <taxon>Bacteria</taxon>
        <taxon>Bacillati</taxon>
        <taxon>Actinomycetota</taxon>
        <taxon>Actinomycetes</taxon>
        <taxon>Micrococcales</taxon>
        <taxon>Cellulomonadaceae</taxon>
        <taxon>Paraoerskovia</taxon>
    </lineage>
</organism>
<dbReference type="Proteomes" id="UP000185663">
    <property type="component" value="Chromosome I"/>
</dbReference>
<dbReference type="OrthoDB" id="3264966at2"/>
<dbReference type="RefSeq" id="WP_157270335.1">
    <property type="nucleotide sequence ID" value="NZ_LT629776.1"/>
</dbReference>
<keyword evidence="3" id="KW-1185">Reference proteome</keyword>
<name>A0A1H1QUL1_9CELL</name>
<sequence>MRRPTRTTVVSAVTGVLVLAGAGAVAAFGDDVPLDPPGLAVEQTSITVPPLARTLVCPAQVRMTDDESVGDSAFTTELDTTSAAVAGVVGDAPATAGALGEDGADVPRGGGAAVVETSPATSASWITIEPDGGGDLAAGAARSTTTTGDLRGLAAGECRTAGISQWLVGGSTEVGSSSQLVLQNPGTTPAAIAVSVWGPAGRVAVTGSDRFVVPPGEQIVTLLEGGAPEQPRTVVHVEAEGGLVTSYLQHSTVDGIVAAGVDLVTQGAEPATDLVVPGVVSLGEDVGAETEPTLRLLAPEVDATATLTLYGPDGERAVPGIDTIDLPAGRVVDVGLGGLEPGPYTVRVSADEPVVAGVELLRDGDPDPDSTRGGVQVDRAWISAQAAGTTGGTAAIPDGTRARVVVAGEHATTATLTGYDDAGEVAGTSDLSLVAESSVEVPVSGLGDDVALVTVEGATWNVLLDAGDPAPDAEDGAPGSLLSALTPVPAGAGPQDVVVRVDETVGQG</sequence>
<accession>A0A1H1QUL1</accession>
<evidence type="ECO:0000256" key="1">
    <source>
        <dbReference type="SAM" id="SignalP"/>
    </source>
</evidence>
<dbReference type="eggNOG" id="COG3147">
    <property type="taxonomic scope" value="Bacteria"/>
</dbReference>
<keyword evidence="1" id="KW-0732">Signal</keyword>
<evidence type="ECO:0000313" key="3">
    <source>
        <dbReference type="Proteomes" id="UP000185663"/>
    </source>
</evidence>
<feature type="chain" id="PRO_5009258094" evidence="1">
    <location>
        <begin position="27"/>
        <end position="508"/>
    </location>
</feature>